<feature type="compositionally biased region" description="Low complexity" evidence="1">
    <location>
        <begin position="900"/>
        <end position="909"/>
    </location>
</feature>
<evidence type="ECO:0000259" key="3">
    <source>
        <dbReference type="PROSITE" id="PS51205"/>
    </source>
</evidence>
<dbReference type="Pfam" id="PF02204">
    <property type="entry name" value="VPS9"/>
    <property type="match status" value="1"/>
</dbReference>
<feature type="compositionally biased region" description="Polar residues" evidence="1">
    <location>
        <begin position="333"/>
        <end position="342"/>
    </location>
</feature>
<feature type="compositionally biased region" description="Basic and acidic residues" evidence="1">
    <location>
        <begin position="343"/>
        <end position="353"/>
    </location>
</feature>
<dbReference type="InterPro" id="IPR045046">
    <property type="entry name" value="Vps9-like"/>
</dbReference>
<dbReference type="FunCoup" id="A0A1Y2GJB9">
    <property type="interactions" value="66"/>
</dbReference>
<dbReference type="InterPro" id="IPR041545">
    <property type="entry name" value="DUF5601"/>
</dbReference>
<feature type="compositionally biased region" description="Low complexity" evidence="1">
    <location>
        <begin position="877"/>
        <end position="887"/>
    </location>
</feature>
<proteinExistence type="predicted"/>
<keyword evidence="5" id="KW-1185">Reference proteome</keyword>
<name>A0A1Y2GJB9_9FUNG</name>
<evidence type="ECO:0000313" key="4">
    <source>
        <dbReference type="EMBL" id="ORZ09081.1"/>
    </source>
</evidence>
<dbReference type="Gene3D" id="1.10.8.10">
    <property type="entry name" value="DNA helicase RuvA subunit, C-terminal domain"/>
    <property type="match status" value="1"/>
</dbReference>
<dbReference type="InterPro" id="IPR003123">
    <property type="entry name" value="VPS9"/>
</dbReference>
<dbReference type="Gene3D" id="1.20.1050.80">
    <property type="entry name" value="VPS9 domain"/>
    <property type="match status" value="1"/>
</dbReference>
<feature type="compositionally biased region" description="Low complexity" evidence="1">
    <location>
        <begin position="37"/>
        <end position="49"/>
    </location>
</feature>
<dbReference type="AlphaFoldDB" id="A0A1Y2GJB9"/>
<dbReference type="SUPFAM" id="SSF46934">
    <property type="entry name" value="UBA-like"/>
    <property type="match status" value="1"/>
</dbReference>
<sequence>MSLKDDESNEQLEEAMHKVAMNSNSNFTTEATSALSTNTATPMAAADAASVSNGQRSSVQDNNENNIKDKDKDKDKDLGAREDNMSKGIAEVKASVKSEKTEDKNKDPTDRIAMAQPLSHDSSISFAEPTSPEPTTTNDESNTTVNSESNITAQPPLVPRRKSSLITIGDRLKRTSSIEKHVTIVDATTTMGDNSTNANTEDRAEELTKEKSQEDEASKKELAKILMQFDPLAESKDQNDDEIAVTVVDRGMSMSKGDVLHPELNALSPNLSSPSPPGTPQELNSPRTSHDVHIAMHEKAKSAEPSTTKKKNESRLKNSSSSSASKTRDRDGTSGSKNNNSARLDREEVPKPKDVPFDFQKFLEQMRHRSAMPITRYFQSFLKEFDKKPWTVNEQVKIIHDFLDFITEKMGMCDLWKDVSDQEFENVKEGMEKLVMNRLFAYTFSPSTTDDAERDEVLTQKIRIFRWIREVHLDIPHSPHNELHLNSAQAELMKINNYKAPRDKVICILNCCKFIFTLIRRAEGNSKGADTFLPILIYVVLRANPPNLVSNVQYISRFRNPEKLQAEAGYYLASLMGAISFIENLEASSLSISPEEFDQQIEKTMTELSQEKAEAMKAGEGTTVNTASSVPAATDGGSSGHRKHDSKLAKLLAGTAATKKSVRQQQSQQQQRQHINEKHYLTTEATHQEKASTSQQQQQQQRMTPSPALSTSSSILNPAAALIERGANFATKTIQKPLDMIERMFQDNGDDEEMAKPYPPRPSQQQLQQGQRPDVDNRNDSLGGFVYVSPDQQPISHSNQQLTLSSQEQQGYPGNPQHQHRQQSMEDYRQNLVALTEMFPSCERQVCDVILQANDGRLSPSIDALLEISSATENKGQPQQQQLQSSPLPSPSERPHSDLDTTQNQDQQLSEPGIQPDVSIDMQEK</sequence>
<dbReference type="InterPro" id="IPR037191">
    <property type="entry name" value="VPS9_dom_sf"/>
</dbReference>
<feature type="compositionally biased region" description="Polar residues" evidence="1">
    <location>
        <begin position="702"/>
        <end position="712"/>
    </location>
</feature>
<dbReference type="GO" id="GO:0030139">
    <property type="term" value="C:endocytic vesicle"/>
    <property type="evidence" value="ECO:0007669"/>
    <property type="project" value="TreeGrafter"/>
</dbReference>
<feature type="compositionally biased region" description="Polar residues" evidence="1">
    <location>
        <begin position="50"/>
        <end position="65"/>
    </location>
</feature>
<feature type="region of interest" description="Disordered" evidence="1">
    <location>
        <begin position="613"/>
        <end position="645"/>
    </location>
</feature>
<feature type="compositionally biased region" description="Polar residues" evidence="1">
    <location>
        <begin position="21"/>
        <end position="36"/>
    </location>
</feature>
<feature type="region of interest" description="Disordered" evidence="1">
    <location>
        <begin position="1"/>
        <end position="170"/>
    </location>
</feature>
<comment type="caution">
    <text evidence="4">The sequence shown here is derived from an EMBL/GenBank/DDBJ whole genome shotgun (WGS) entry which is preliminary data.</text>
</comment>
<accession>A0A1Y2GJB9</accession>
<feature type="compositionally biased region" description="Polar residues" evidence="1">
    <location>
        <begin position="133"/>
        <end position="153"/>
    </location>
</feature>
<evidence type="ECO:0000256" key="1">
    <source>
        <dbReference type="SAM" id="MobiDB-lite"/>
    </source>
</evidence>
<protein>
    <recommendedName>
        <fullName evidence="6">VPS9 domain-containing protein</fullName>
    </recommendedName>
</protein>
<feature type="compositionally biased region" description="Polar residues" evidence="1">
    <location>
        <begin position="186"/>
        <end position="199"/>
    </location>
</feature>
<feature type="compositionally biased region" description="Basic and acidic residues" evidence="1">
    <location>
        <begin position="94"/>
        <end position="110"/>
    </location>
</feature>
<dbReference type="PANTHER" id="PTHR23101">
    <property type="entry name" value="RAB GDP/GTP EXCHANGE FACTOR"/>
    <property type="match status" value="1"/>
</dbReference>
<evidence type="ECO:0008006" key="6">
    <source>
        <dbReference type="Google" id="ProtNLM"/>
    </source>
</evidence>
<dbReference type="PROSITE" id="PS51140">
    <property type="entry name" value="CUE"/>
    <property type="match status" value="1"/>
</dbReference>
<dbReference type="Proteomes" id="UP000193648">
    <property type="component" value="Unassembled WGS sequence"/>
</dbReference>
<dbReference type="STRING" id="64571.A0A1Y2GJB9"/>
<dbReference type="GO" id="GO:0005085">
    <property type="term" value="F:guanyl-nucleotide exchange factor activity"/>
    <property type="evidence" value="ECO:0007669"/>
    <property type="project" value="InterPro"/>
</dbReference>
<feature type="compositionally biased region" description="Low complexity" evidence="1">
    <location>
        <begin position="763"/>
        <end position="772"/>
    </location>
</feature>
<feature type="compositionally biased region" description="Basic and acidic residues" evidence="1">
    <location>
        <begin position="288"/>
        <end position="302"/>
    </location>
</feature>
<feature type="domain" description="VPS9" evidence="3">
    <location>
        <begin position="452"/>
        <end position="591"/>
    </location>
</feature>
<evidence type="ECO:0000313" key="5">
    <source>
        <dbReference type="Proteomes" id="UP000193648"/>
    </source>
</evidence>
<feature type="domain" description="CUE" evidence="2">
    <location>
        <begin position="827"/>
        <end position="870"/>
    </location>
</feature>
<feature type="region of interest" description="Disordered" evidence="1">
    <location>
        <begin position="263"/>
        <end position="353"/>
    </location>
</feature>
<dbReference type="PROSITE" id="PS51205">
    <property type="entry name" value="VPS9"/>
    <property type="match status" value="1"/>
</dbReference>
<dbReference type="PANTHER" id="PTHR23101:SF25">
    <property type="entry name" value="GTPASE-ACTIVATING PROTEIN AND VPS9 DOMAIN-CONTAINING PROTEIN 1"/>
    <property type="match status" value="1"/>
</dbReference>
<dbReference type="EMBL" id="MCFF01000035">
    <property type="protein sequence ID" value="ORZ09081.1"/>
    <property type="molecule type" value="Genomic_DNA"/>
</dbReference>
<organism evidence="4 5">
    <name type="scientific">Lobosporangium transversale</name>
    <dbReference type="NCBI Taxonomy" id="64571"/>
    <lineage>
        <taxon>Eukaryota</taxon>
        <taxon>Fungi</taxon>
        <taxon>Fungi incertae sedis</taxon>
        <taxon>Mucoromycota</taxon>
        <taxon>Mortierellomycotina</taxon>
        <taxon>Mortierellomycetes</taxon>
        <taxon>Mortierellales</taxon>
        <taxon>Mortierellaceae</taxon>
        <taxon>Lobosporangium</taxon>
    </lineage>
</organism>
<dbReference type="GeneID" id="33566972"/>
<dbReference type="Gene3D" id="1.10.246.120">
    <property type="match status" value="1"/>
</dbReference>
<gene>
    <name evidence="4" type="ORF">BCR41DRAFT_358848</name>
</gene>
<feature type="region of interest" description="Disordered" evidence="1">
    <location>
        <begin position="184"/>
        <end position="219"/>
    </location>
</feature>
<dbReference type="InParanoid" id="A0A1Y2GJB9"/>
<dbReference type="OrthoDB" id="300289at2759"/>
<evidence type="ECO:0000259" key="2">
    <source>
        <dbReference type="PROSITE" id="PS51140"/>
    </source>
</evidence>
<dbReference type="RefSeq" id="XP_021878708.1">
    <property type="nucleotide sequence ID" value="XM_022025128.1"/>
</dbReference>
<dbReference type="GO" id="GO:0031267">
    <property type="term" value="F:small GTPase binding"/>
    <property type="evidence" value="ECO:0007669"/>
    <property type="project" value="TreeGrafter"/>
</dbReference>
<feature type="region of interest" description="Disordered" evidence="1">
    <location>
        <begin position="750"/>
        <end position="824"/>
    </location>
</feature>
<reference evidence="4 5" key="1">
    <citation type="submission" date="2016-07" db="EMBL/GenBank/DDBJ databases">
        <title>Pervasive Adenine N6-methylation of Active Genes in Fungi.</title>
        <authorList>
            <consortium name="DOE Joint Genome Institute"/>
            <person name="Mondo S.J."/>
            <person name="Dannebaum R.O."/>
            <person name="Kuo R.C."/>
            <person name="Labutti K."/>
            <person name="Haridas S."/>
            <person name="Kuo A."/>
            <person name="Salamov A."/>
            <person name="Ahrendt S.R."/>
            <person name="Lipzen A."/>
            <person name="Sullivan W."/>
            <person name="Andreopoulos W.B."/>
            <person name="Clum A."/>
            <person name="Lindquist E."/>
            <person name="Daum C."/>
            <person name="Ramamoorthy G.K."/>
            <person name="Gryganskyi A."/>
            <person name="Culley D."/>
            <person name="Magnuson J.K."/>
            <person name="James T.Y."/>
            <person name="O'Malley M.A."/>
            <person name="Stajich J.E."/>
            <person name="Spatafora J.W."/>
            <person name="Visel A."/>
            <person name="Grigoriev I.V."/>
        </authorList>
    </citation>
    <scope>NUCLEOTIDE SEQUENCE [LARGE SCALE GENOMIC DNA]</scope>
    <source>
        <strain evidence="4 5">NRRL 3116</strain>
    </source>
</reference>
<dbReference type="SUPFAM" id="SSF109993">
    <property type="entry name" value="VPS9 domain"/>
    <property type="match status" value="1"/>
</dbReference>
<dbReference type="InterPro" id="IPR009060">
    <property type="entry name" value="UBA-like_sf"/>
</dbReference>
<dbReference type="GO" id="GO:0016192">
    <property type="term" value="P:vesicle-mediated transport"/>
    <property type="evidence" value="ECO:0007669"/>
    <property type="project" value="InterPro"/>
</dbReference>
<dbReference type="SMART" id="SM00167">
    <property type="entry name" value="VPS9"/>
    <property type="match status" value="1"/>
</dbReference>
<feature type="compositionally biased region" description="Low complexity" evidence="1">
    <location>
        <begin position="264"/>
        <end position="273"/>
    </location>
</feature>
<feature type="compositionally biased region" description="Basic and acidic residues" evidence="1">
    <location>
        <begin position="66"/>
        <end position="85"/>
    </location>
</feature>
<feature type="compositionally biased region" description="Basic and acidic residues" evidence="1">
    <location>
        <begin position="200"/>
        <end position="219"/>
    </location>
</feature>
<dbReference type="GO" id="GO:0043130">
    <property type="term" value="F:ubiquitin binding"/>
    <property type="evidence" value="ECO:0007669"/>
    <property type="project" value="InterPro"/>
</dbReference>
<feature type="compositionally biased region" description="Polar residues" evidence="1">
    <location>
        <begin position="790"/>
        <end position="812"/>
    </location>
</feature>
<feature type="compositionally biased region" description="Polar residues" evidence="1">
    <location>
        <begin position="622"/>
        <end position="631"/>
    </location>
</feature>
<feature type="region of interest" description="Disordered" evidence="1">
    <location>
        <begin position="872"/>
        <end position="925"/>
    </location>
</feature>
<dbReference type="GO" id="GO:0005829">
    <property type="term" value="C:cytosol"/>
    <property type="evidence" value="ECO:0007669"/>
    <property type="project" value="TreeGrafter"/>
</dbReference>
<feature type="region of interest" description="Disordered" evidence="1">
    <location>
        <begin position="684"/>
        <end position="712"/>
    </location>
</feature>
<dbReference type="InterPro" id="IPR003892">
    <property type="entry name" value="CUE"/>
</dbReference>
<dbReference type="Pfam" id="PF18151">
    <property type="entry name" value="DUF5601"/>
    <property type="match status" value="1"/>
</dbReference>